<name>A0A2U3QFT9_9BACT</name>
<dbReference type="PRINTS" id="PR00368">
    <property type="entry name" value="FADPNR"/>
</dbReference>
<dbReference type="InterPro" id="IPR023166">
    <property type="entry name" value="BaiN-like_dom_sf"/>
</dbReference>
<organism evidence="6 7">
    <name type="scientific">Candidatus Sulfobium mesophilum</name>
    <dbReference type="NCBI Taxonomy" id="2016548"/>
    <lineage>
        <taxon>Bacteria</taxon>
        <taxon>Pseudomonadati</taxon>
        <taxon>Nitrospirota</taxon>
        <taxon>Nitrospiria</taxon>
        <taxon>Nitrospirales</taxon>
        <taxon>Nitrospiraceae</taxon>
        <taxon>Candidatus Sulfobium</taxon>
    </lineage>
</organism>
<evidence type="ECO:0000313" key="6">
    <source>
        <dbReference type="EMBL" id="SPQ00281.1"/>
    </source>
</evidence>
<evidence type="ECO:0000259" key="4">
    <source>
        <dbReference type="Pfam" id="PF03486"/>
    </source>
</evidence>
<dbReference type="NCBIfam" id="TIGR00275">
    <property type="entry name" value="aminoacetone oxidase family FAD-binding enzyme"/>
    <property type="match status" value="1"/>
</dbReference>
<dbReference type="PANTHER" id="PTHR42887:SF2">
    <property type="entry name" value="OS12G0638800 PROTEIN"/>
    <property type="match status" value="1"/>
</dbReference>
<dbReference type="OrthoDB" id="9773233at2"/>
<feature type="domain" description="RsdA/BaiN/AoA(So)-like Rossmann fold-like" evidence="4">
    <location>
        <begin position="6"/>
        <end position="388"/>
    </location>
</feature>
<gene>
    <name evidence="6" type="ORF">NBG4_20087</name>
</gene>
<dbReference type="InterPro" id="IPR057661">
    <property type="entry name" value="RsdA/BaiN/AoA(So)_Rossmann"/>
</dbReference>
<comment type="cofactor">
    <cofactor evidence="1">
        <name>FAD</name>
        <dbReference type="ChEBI" id="CHEBI:57692"/>
    </cofactor>
</comment>
<dbReference type="InterPro" id="IPR004792">
    <property type="entry name" value="BaiN-like"/>
</dbReference>
<dbReference type="EMBL" id="OUUY01000064">
    <property type="protein sequence ID" value="SPQ00281.1"/>
    <property type="molecule type" value="Genomic_DNA"/>
</dbReference>
<dbReference type="Gene3D" id="3.50.50.60">
    <property type="entry name" value="FAD/NAD(P)-binding domain"/>
    <property type="match status" value="1"/>
</dbReference>
<dbReference type="SUPFAM" id="SSF51905">
    <property type="entry name" value="FAD/NAD(P)-binding domain"/>
    <property type="match status" value="1"/>
</dbReference>
<dbReference type="Pfam" id="PF03486">
    <property type="entry name" value="HI0933_like"/>
    <property type="match status" value="1"/>
</dbReference>
<dbReference type="InterPro" id="IPR055178">
    <property type="entry name" value="RsdA/BaiN/AoA(So)-like_dom"/>
</dbReference>
<dbReference type="Gene3D" id="2.40.30.10">
    <property type="entry name" value="Translation factors"/>
    <property type="match status" value="1"/>
</dbReference>
<dbReference type="InterPro" id="IPR036188">
    <property type="entry name" value="FAD/NAD-bd_sf"/>
</dbReference>
<evidence type="ECO:0000256" key="2">
    <source>
        <dbReference type="ARBA" id="ARBA00022630"/>
    </source>
</evidence>
<protein>
    <recommendedName>
        <fullName evidence="8">Oxidoreductase with FAD/NAD(P)-binding domain</fullName>
    </recommendedName>
</protein>
<sequence>MQLERDVIIIGGGASGLMCAIAAGRRKRTVLLIEHTGKIASKIRVSGGGRCNFTNLHLNPGDYFSQNPDFCKSALSRFTPEDFTNLLNKYGVPYSEKENGQLFCRNTSRDIVDILHAECRNTGVEIYLHQDIRSIEKKDIFTITTDRHVLKSHSLVVATGGLSYARLGASALGYQIAIQFGIKITPLRPALVPLIFSPEDSAFFRELAGVSLYASVRCGKISSRGEILFTHRGMSGPAVLQTSLYWKKGDTITIDLMPDLDALELFMTASKRRIEMHTLLSRHLPKRFSKMFCDRYLLSRPVYQYNHKELEAIALKLHNWPLRPVSTAGYDEAEVTAGGIDTNDLSSKTFEAKKVPGLYFIGEILDVTGKLGGFNLHWAWASGSAAGHYV</sequence>
<evidence type="ECO:0008006" key="8">
    <source>
        <dbReference type="Google" id="ProtNLM"/>
    </source>
</evidence>
<evidence type="ECO:0000256" key="3">
    <source>
        <dbReference type="ARBA" id="ARBA00022827"/>
    </source>
</evidence>
<evidence type="ECO:0000259" key="5">
    <source>
        <dbReference type="Pfam" id="PF22780"/>
    </source>
</evidence>
<dbReference type="Gene3D" id="1.10.8.260">
    <property type="entry name" value="HI0933 insert domain-like"/>
    <property type="match status" value="1"/>
</dbReference>
<dbReference type="AlphaFoldDB" id="A0A2U3QFT9"/>
<keyword evidence="7" id="KW-1185">Reference proteome</keyword>
<reference evidence="7" key="1">
    <citation type="submission" date="2018-03" db="EMBL/GenBank/DDBJ databases">
        <authorList>
            <person name="Zecchin S."/>
        </authorList>
    </citation>
    <scope>NUCLEOTIDE SEQUENCE [LARGE SCALE GENOMIC DNA]</scope>
</reference>
<dbReference type="SUPFAM" id="SSF160996">
    <property type="entry name" value="HI0933 insert domain-like"/>
    <property type="match status" value="1"/>
</dbReference>
<evidence type="ECO:0000256" key="1">
    <source>
        <dbReference type="ARBA" id="ARBA00001974"/>
    </source>
</evidence>
<dbReference type="PANTHER" id="PTHR42887">
    <property type="entry name" value="OS12G0638800 PROTEIN"/>
    <property type="match status" value="1"/>
</dbReference>
<dbReference type="Pfam" id="PF22780">
    <property type="entry name" value="HI0933_like_1st"/>
    <property type="match status" value="1"/>
</dbReference>
<keyword evidence="2" id="KW-0285">Flavoprotein</keyword>
<dbReference type="Proteomes" id="UP000245125">
    <property type="component" value="Unassembled WGS sequence"/>
</dbReference>
<proteinExistence type="predicted"/>
<feature type="domain" description="RsdA/BaiN/AoA(So)-like insert" evidence="5">
    <location>
        <begin position="188"/>
        <end position="335"/>
    </location>
</feature>
<keyword evidence="3" id="KW-0274">FAD</keyword>
<accession>A0A2U3QFT9</accession>
<evidence type="ECO:0000313" key="7">
    <source>
        <dbReference type="Proteomes" id="UP000245125"/>
    </source>
</evidence>
<dbReference type="PRINTS" id="PR00411">
    <property type="entry name" value="PNDRDTASEI"/>
</dbReference>